<gene>
    <name evidence="2" type="ORF">QE405_000890</name>
</gene>
<dbReference type="Gene3D" id="3.10.20.30">
    <property type="match status" value="1"/>
</dbReference>
<evidence type="ECO:0000313" key="2">
    <source>
        <dbReference type="EMBL" id="MDQ1103606.1"/>
    </source>
</evidence>
<accession>A0AAJ1TWI3</accession>
<evidence type="ECO:0000259" key="1">
    <source>
        <dbReference type="PROSITE" id="PS51085"/>
    </source>
</evidence>
<dbReference type="RefSeq" id="WP_307199019.1">
    <property type="nucleotide sequence ID" value="NZ_JAUTAN010000001.1"/>
</dbReference>
<reference evidence="2" key="1">
    <citation type="submission" date="2023-07" db="EMBL/GenBank/DDBJ databases">
        <title>Functional and genomic diversity of the sorghum phyllosphere microbiome.</title>
        <authorList>
            <person name="Shade A."/>
        </authorList>
    </citation>
    <scope>NUCLEOTIDE SEQUENCE</scope>
    <source>
        <strain evidence="2">SORGH_AS_1067</strain>
    </source>
</reference>
<dbReference type="Proteomes" id="UP001239215">
    <property type="component" value="Unassembled WGS sequence"/>
</dbReference>
<name>A0AAJ1TWI3_9ACTN</name>
<dbReference type="Pfam" id="PF00111">
    <property type="entry name" value="Fer2"/>
    <property type="match status" value="1"/>
</dbReference>
<dbReference type="InterPro" id="IPR012675">
    <property type="entry name" value="Beta-grasp_dom_sf"/>
</dbReference>
<dbReference type="PROSITE" id="PS00197">
    <property type="entry name" value="2FE2S_FER_1"/>
    <property type="match status" value="1"/>
</dbReference>
<feature type="domain" description="2Fe-2S ferredoxin-type" evidence="1">
    <location>
        <begin position="9"/>
        <end position="94"/>
    </location>
</feature>
<dbReference type="GO" id="GO:0051537">
    <property type="term" value="F:2 iron, 2 sulfur cluster binding"/>
    <property type="evidence" value="ECO:0007669"/>
    <property type="project" value="InterPro"/>
</dbReference>
<organism evidence="2 3">
    <name type="scientific">Nocardioides zeae</name>
    <dbReference type="NCBI Taxonomy" id="1457234"/>
    <lineage>
        <taxon>Bacteria</taxon>
        <taxon>Bacillati</taxon>
        <taxon>Actinomycetota</taxon>
        <taxon>Actinomycetes</taxon>
        <taxon>Propionibacteriales</taxon>
        <taxon>Nocardioidaceae</taxon>
        <taxon>Nocardioides</taxon>
    </lineage>
</organism>
<dbReference type="InterPro" id="IPR001041">
    <property type="entry name" value="2Fe-2S_ferredoxin-type"/>
</dbReference>
<sequence length="94" mass="10223">MPDVDDRAFTVELRRSGLEVEVPAGSTILETLRPLVTGLSWNCLDGVCGTCTQTILDGVPDHRDTVLSPRAKQAGKRITICVSRSRTDTLVLDL</sequence>
<proteinExistence type="predicted"/>
<dbReference type="SUPFAM" id="SSF54292">
    <property type="entry name" value="2Fe-2S ferredoxin-like"/>
    <property type="match status" value="1"/>
</dbReference>
<evidence type="ECO:0000313" key="3">
    <source>
        <dbReference type="Proteomes" id="UP001239215"/>
    </source>
</evidence>
<dbReference type="PROSITE" id="PS51085">
    <property type="entry name" value="2FE2S_FER_2"/>
    <property type="match status" value="1"/>
</dbReference>
<dbReference type="InterPro" id="IPR036010">
    <property type="entry name" value="2Fe-2S_ferredoxin-like_sf"/>
</dbReference>
<dbReference type="CDD" id="cd00207">
    <property type="entry name" value="fer2"/>
    <property type="match status" value="1"/>
</dbReference>
<dbReference type="EMBL" id="JAUTAN010000001">
    <property type="protein sequence ID" value="MDQ1103606.1"/>
    <property type="molecule type" value="Genomic_DNA"/>
</dbReference>
<dbReference type="AlphaFoldDB" id="A0AAJ1TWI3"/>
<dbReference type="InterPro" id="IPR006058">
    <property type="entry name" value="2Fe2S_fd_BS"/>
</dbReference>
<protein>
    <submittedName>
        <fullName evidence="2">Ferredoxin</fullName>
    </submittedName>
</protein>
<comment type="caution">
    <text evidence="2">The sequence shown here is derived from an EMBL/GenBank/DDBJ whole genome shotgun (WGS) entry which is preliminary data.</text>
</comment>